<dbReference type="InterPro" id="IPR001680">
    <property type="entry name" value="WD40_rpt"/>
</dbReference>
<organism evidence="5 6">
    <name type="scientific">Adineta steineri</name>
    <dbReference type="NCBI Taxonomy" id="433720"/>
    <lineage>
        <taxon>Eukaryota</taxon>
        <taxon>Metazoa</taxon>
        <taxon>Spiralia</taxon>
        <taxon>Gnathifera</taxon>
        <taxon>Rotifera</taxon>
        <taxon>Eurotatoria</taxon>
        <taxon>Bdelloidea</taxon>
        <taxon>Adinetida</taxon>
        <taxon>Adinetidae</taxon>
        <taxon>Adineta</taxon>
    </lineage>
</organism>
<protein>
    <recommendedName>
        <fullName evidence="7">Coatomer alpha subunit</fullName>
    </recommendedName>
</protein>
<dbReference type="SUPFAM" id="SSF50978">
    <property type="entry name" value="WD40 repeat-like"/>
    <property type="match status" value="1"/>
</dbReference>
<name>A0A820EFQ9_9BILA</name>
<dbReference type="PROSITE" id="PS50082">
    <property type="entry name" value="WD_REPEATS_2"/>
    <property type="match status" value="1"/>
</dbReference>
<keyword evidence="3" id="KW-0677">Repeat</keyword>
<dbReference type="GO" id="GO:0030126">
    <property type="term" value="C:COPI vesicle coat"/>
    <property type="evidence" value="ECO:0007669"/>
    <property type="project" value="TreeGrafter"/>
</dbReference>
<accession>A0A820EFQ9</accession>
<dbReference type="PROSITE" id="PS50294">
    <property type="entry name" value="WD_REPEATS_REGION"/>
    <property type="match status" value="1"/>
</dbReference>
<gene>
    <name evidence="5" type="ORF">OXD698_LOCUS43182</name>
</gene>
<evidence type="ECO:0000313" key="6">
    <source>
        <dbReference type="Proteomes" id="UP000663844"/>
    </source>
</evidence>
<evidence type="ECO:0008006" key="7">
    <source>
        <dbReference type="Google" id="ProtNLM"/>
    </source>
</evidence>
<evidence type="ECO:0000256" key="2">
    <source>
        <dbReference type="ARBA" id="ARBA00022574"/>
    </source>
</evidence>
<dbReference type="Pfam" id="PF00400">
    <property type="entry name" value="WD40"/>
    <property type="match status" value="2"/>
</dbReference>
<dbReference type="Proteomes" id="UP000663844">
    <property type="component" value="Unassembled WGS sequence"/>
</dbReference>
<dbReference type="Gene3D" id="2.130.10.10">
    <property type="entry name" value="YVTN repeat-like/Quinoprotein amine dehydrogenase"/>
    <property type="match status" value="1"/>
</dbReference>
<dbReference type="PANTHER" id="PTHR19876">
    <property type="entry name" value="COATOMER"/>
    <property type="match status" value="1"/>
</dbReference>
<dbReference type="SMART" id="SM00320">
    <property type="entry name" value="WD40"/>
    <property type="match status" value="2"/>
</dbReference>
<dbReference type="InterPro" id="IPR036322">
    <property type="entry name" value="WD40_repeat_dom_sf"/>
</dbReference>
<keyword evidence="2 4" id="KW-0853">WD repeat</keyword>
<feature type="repeat" description="WD" evidence="4">
    <location>
        <begin position="47"/>
        <end position="81"/>
    </location>
</feature>
<feature type="non-terminal residue" evidence="5">
    <location>
        <position position="81"/>
    </location>
</feature>
<dbReference type="InterPro" id="IPR050844">
    <property type="entry name" value="Coatomer_complex_subunit"/>
</dbReference>
<comment type="subcellular location">
    <subcellularLocation>
        <location evidence="1">Cytoplasmic vesicle</location>
        <location evidence="1">COPI-coated vesicle membrane</location>
        <topology evidence="1">Peripheral membrane protein</topology>
        <orientation evidence="1">Cytoplasmic side</orientation>
    </subcellularLocation>
</comment>
<proteinExistence type="predicted"/>
<dbReference type="PANTHER" id="PTHR19876:SF1">
    <property type="entry name" value="COATOMER SUBUNIT ALPHA"/>
    <property type="match status" value="1"/>
</dbReference>
<dbReference type="EMBL" id="CAJOAZ010012033">
    <property type="protein sequence ID" value="CAF4246263.1"/>
    <property type="molecule type" value="Genomic_DNA"/>
</dbReference>
<evidence type="ECO:0000256" key="1">
    <source>
        <dbReference type="ARBA" id="ARBA00004347"/>
    </source>
</evidence>
<reference evidence="5" key="1">
    <citation type="submission" date="2021-02" db="EMBL/GenBank/DDBJ databases">
        <authorList>
            <person name="Nowell W R."/>
        </authorList>
    </citation>
    <scope>NUCLEOTIDE SEQUENCE</scope>
</reference>
<sequence length="81" mass="9486">MLTKFESKSARVKGLTFHSKRPWILTSLHSGIIQLWDYHMKTLIDKFDEHDGPVRGIHFHSAQPLFVSGGDDYKIKVWNYK</sequence>
<dbReference type="GO" id="GO:0006891">
    <property type="term" value="P:intra-Golgi vesicle-mediated transport"/>
    <property type="evidence" value="ECO:0007669"/>
    <property type="project" value="TreeGrafter"/>
</dbReference>
<dbReference type="GO" id="GO:0006890">
    <property type="term" value="P:retrograde vesicle-mediated transport, Golgi to endoplasmic reticulum"/>
    <property type="evidence" value="ECO:0007669"/>
    <property type="project" value="TreeGrafter"/>
</dbReference>
<evidence type="ECO:0000313" key="5">
    <source>
        <dbReference type="EMBL" id="CAF4246263.1"/>
    </source>
</evidence>
<evidence type="ECO:0000256" key="4">
    <source>
        <dbReference type="PROSITE-ProRule" id="PRU00221"/>
    </source>
</evidence>
<evidence type="ECO:0000256" key="3">
    <source>
        <dbReference type="ARBA" id="ARBA00022737"/>
    </source>
</evidence>
<dbReference type="InterPro" id="IPR015943">
    <property type="entry name" value="WD40/YVTN_repeat-like_dom_sf"/>
</dbReference>
<comment type="caution">
    <text evidence="5">The sequence shown here is derived from an EMBL/GenBank/DDBJ whole genome shotgun (WGS) entry which is preliminary data.</text>
</comment>
<dbReference type="AlphaFoldDB" id="A0A820EFQ9"/>
<dbReference type="GO" id="GO:0006886">
    <property type="term" value="P:intracellular protein transport"/>
    <property type="evidence" value="ECO:0007669"/>
    <property type="project" value="TreeGrafter"/>
</dbReference>
<dbReference type="GO" id="GO:0006888">
    <property type="term" value="P:endoplasmic reticulum to Golgi vesicle-mediated transport"/>
    <property type="evidence" value="ECO:0007669"/>
    <property type="project" value="TreeGrafter"/>
</dbReference>